<protein>
    <submittedName>
        <fullName evidence="1">Uncharacterized protein</fullName>
    </submittedName>
</protein>
<name>A0A849ALR5_9MICO</name>
<dbReference type="Proteomes" id="UP000557772">
    <property type="component" value="Unassembled WGS sequence"/>
</dbReference>
<evidence type="ECO:0000313" key="1">
    <source>
        <dbReference type="EMBL" id="NNG40248.1"/>
    </source>
</evidence>
<evidence type="ECO:0000313" key="2">
    <source>
        <dbReference type="Proteomes" id="UP000557772"/>
    </source>
</evidence>
<reference evidence="1 2" key="1">
    <citation type="submission" date="2020-05" db="EMBL/GenBank/DDBJ databases">
        <title>Flexivirga sp. ID2601S isolated from air conditioner.</title>
        <authorList>
            <person name="Kim D.H."/>
        </authorList>
    </citation>
    <scope>NUCLEOTIDE SEQUENCE [LARGE SCALE GENOMIC DNA]</scope>
    <source>
        <strain evidence="1 2">ID2601S</strain>
    </source>
</reference>
<dbReference type="AlphaFoldDB" id="A0A849ALR5"/>
<accession>A0A849ALR5</accession>
<keyword evidence="2" id="KW-1185">Reference proteome</keyword>
<comment type="caution">
    <text evidence="1">The sequence shown here is derived from an EMBL/GenBank/DDBJ whole genome shotgun (WGS) entry which is preliminary data.</text>
</comment>
<sequence>MQTSDSTRSVALLVPRLLGVQADPAEFETADALAEAVERAAEELLRWHDELADIRPCRVYDGSLALGGDAASDSPTRASRRLAEQVKSGVIPADPASIEIASTELRGIASTIRRVAGARDGDDPAGEHGRQIASALGELAGALSALAETLRVEMRRLAGGTSGGADQVLARVVRAEHAARVAAAATLRI</sequence>
<dbReference type="EMBL" id="JABENB010000002">
    <property type="protein sequence ID" value="NNG40248.1"/>
    <property type="molecule type" value="Genomic_DNA"/>
</dbReference>
<dbReference type="RefSeq" id="WP_171156350.1">
    <property type="nucleotide sequence ID" value="NZ_JABENB010000002.1"/>
</dbReference>
<organism evidence="1 2">
    <name type="scientific">Flexivirga aerilata</name>
    <dbReference type="NCBI Taxonomy" id="1656889"/>
    <lineage>
        <taxon>Bacteria</taxon>
        <taxon>Bacillati</taxon>
        <taxon>Actinomycetota</taxon>
        <taxon>Actinomycetes</taxon>
        <taxon>Micrococcales</taxon>
        <taxon>Dermacoccaceae</taxon>
        <taxon>Flexivirga</taxon>
    </lineage>
</organism>
<gene>
    <name evidence="1" type="ORF">HJ588_13325</name>
</gene>
<proteinExistence type="predicted"/>